<evidence type="ECO:0000313" key="4">
    <source>
        <dbReference type="WBParaSite" id="HPBE_0000258901-mRNA-1"/>
    </source>
</evidence>
<name>A0A183F8U7_HELPZ</name>
<dbReference type="WBParaSite" id="HPBE_0000258901-mRNA-1">
    <property type="protein sequence ID" value="HPBE_0000258901-mRNA-1"/>
    <property type="gene ID" value="HPBE_0000258901"/>
</dbReference>
<reference evidence="4" key="2">
    <citation type="submission" date="2019-09" db="UniProtKB">
        <authorList>
            <consortium name="WormBaseParasite"/>
        </authorList>
    </citation>
    <scope>IDENTIFICATION</scope>
</reference>
<dbReference type="Proteomes" id="UP000050761">
    <property type="component" value="Unassembled WGS sequence"/>
</dbReference>
<protein>
    <submittedName>
        <fullName evidence="4">Secreted protein</fullName>
    </submittedName>
</protein>
<sequence length="83" mass="9367">MLALSVVLMILMIMDVAFLLREKRKESLYGTPNAAISDEIYDSAHLFENSCRFAWVEDEEPSLKVCQLFPLRGMPGSCKGVIQ</sequence>
<keyword evidence="3" id="KW-1185">Reference proteome</keyword>
<reference evidence="2 3" key="1">
    <citation type="submission" date="2018-11" db="EMBL/GenBank/DDBJ databases">
        <authorList>
            <consortium name="Pathogen Informatics"/>
        </authorList>
    </citation>
    <scope>NUCLEOTIDE SEQUENCE [LARGE SCALE GENOMIC DNA]</scope>
</reference>
<proteinExistence type="predicted"/>
<gene>
    <name evidence="2" type="ORF">HPBE_LOCUS2590</name>
</gene>
<evidence type="ECO:0000256" key="1">
    <source>
        <dbReference type="SAM" id="SignalP"/>
    </source>
</evidence>
<feature type="signal peptide" evidence="1">
    <location>
        <begin position="1"/>
        <end position="19"/>
    </location>
</feature>
<accession>A0A3P7TX14</accession>
<dbReference type="OrthoDB" id="10591210at2759"/>
<accession>A0A183F8U7</accession>
<evidence type="ECO:0000313" key="3">
    <source>
        <dbReference type="Proteomes" id="UP000050761"/>
    </source>
</evidence>
<keyword evidence="1" id="KW-0732">Signal</keyword>
<dbReference type="EMBL" id="UZAH01004223">
    <property type="protein sequence ID" value="VDO26496.1"/>
    <property type="molecule type" value="Genomic_DNA"/>
</dbReference>
<organism evidence="3 4">
    <name type="scientific">Heligmosomoides polygyrus</name>
    <name type="common">Parasitic roundworm</name>
    <dbReference type="NCBI Taxonomy" id="6339"/>
    <lineage>
        <taxon>Eukaryota</taxon>
        <taxon>Metazoa</taxon>
        <taxon>Ecdysozoa</taxon>
        <taxon>Nematoda</taxon>
        <taxon>Chromadorea</taxon>
        <taxon>Rhabditida</taxon>
        <taxon>Rhabditina</taxon>
        <taxon>Rhabditomorpha</taxon>
        <taxon>Strongyloidea</taxon>
        <taxon>Heligmosomidae</taxon>
        <taxon>Heligmosomoides</taxon>
    </lineage>
</organism>
<feature type="chain" id="PRO_5044551309" evidence="1">
    <location>
        <begin position="20"/>
        <end position="83"/>
    </location>
</feature>
<dbReference type="AlphaFoldDB" id="A0A183F8U7"/>
<evidence type="ECO:0000313" key="2">
    <source>
        <dbReference type="EMBL" id="VDO26496.1"/>
    </source>
</evidence>